<dbReference type="AlphaFoldDB" id="A0AAN7CJB6"/>
<feature type="chain" id="PRO_5043005599" evidence="1">
    <location>
        <begin position="30"/>
        <end position="67"/>
    </location>
</feature>
<proteinExistence type="predicted"/>
<gene>
    <name evidence="2" type="ORF">C7999DRAFT_36520</name>
</gene>
<evidence type="ECO:0000313" key="2">
    <source>
        <dbReference type="EMBL" id="KAK4243156.1"/>
    </source>
</evidence>
<name>A0AAN7CJB6_9PEZI</name>
<protein>
    <submittedName>
        <fullName evidence="2">Uncharacterized protein</fullName>
    </submittedName>
</protein>
<sequence>MRSGFPRIVLLPIPCLLDQSAALVELTSASEPVDNDLDIHAVDITDEDYKMRTIASIFVDEERLEET</sequence>
<evidence type="ECO:0000313" key="3">
    <source>
        <dbReference type="Proteomes" id="UP001303647"/>
    </source>
</evidence>
<reference evidence="2" key="1">
    <citation type="journal article" date="2023" name="Mol. Phylogenet. Evol.">
        <title>Genome-scale phylogeny and comparative genomics of the fungal order Sordariales.</title>
        <authorList>
            <person name="Hensen N."/>
            <person name="Bonometti L."/>
            <person name="Westerberg I."/>
            <person name="Brannstrom I.O."/>
            <person name="Guillou S."/>
            <person name="Cros-Aarteil S."/>
            <person name="Calhoun S."/>
            <person name="Haridas S."/>
            <person name="Kuo A."/>
            <person name="Mondo S."/>
            <person name="Pangilinan J."/>
            <person name="Riley R."/>
            <person name="LaButti K."/>
            <person name="Andreopoulos B."/>
            <person name="Lipzen A."/>
            <person name="Chen C."/>
            <person name="Yan M."/>
            <person name="Daum C."/>
            <person name="Ng V."/>
            <person name="Clum A."/>
            <person name="Steindorff A."/>
            <person name="Ohm R.A."/>
            <person name="Martin F."/>
            <person name="Silar P."/>
            <person name="Natvig D.O."/>
            <person name="Lalanne C."/>
            <person name="Gautier V."/>
            <person name="Ament-Velasquez S.L."/>
            <person name="Kruys A."/>
            <person name="Hutchinson M.I."/>
            <person name="Powell A.J."/>
            <person name="Barry K."/>
            <person name="Miller A.N."/>
            <person name="Grigoriev I.V."/>
            <person name="Debuchy R."/>
            <person name="Gladieux P."/>
            <person name="Hiltunen Thoren M."/>
            <person name="Johannesson H."/>
        </authorList>
    </citation>
    <scope>NUCLEOTIDE SEQUENCE</scope>
    <source>
        <strain evidence="2">CBS 359.72</strain>
    </source>
</reference>
<evidence type="ECO:0000256" key="1">
    <source>
        <dbReference type="SAM" id="SignalP"/>
    </source>
</evidence>
<organism evidence="2 3">
    <name type="scientific">Corynascus novoguineensis</name>
    <dbReference type="NCBI Taxonomy" id="1126955"/>
    <lineage>
        <taxon>Eukaryota</taxon>
        <taxon>Fungi</taxon>
        <taxon>Dikarya</taxon>
        <taxon>Ascomycota</taxon>
        <taxon>Pezizomycotina</taxon>
        <taxon>Sordariomycetes</taxon>
        <taxon>Sordariomycetidae</taxon>
        <taxon>Sordariales</taxon>
        <taxon>Chaetomiaceae</taxon>
        <taxon>Corynascus</taxon>
    </lineage>
</organism>
<reference evidence="2" key="2">
    <citation type="submission" date="2023-05" db="EMBL/GenBank/DDBJ databases">
        <authorList>
            <consortium name="Lawrence Berkeley National Laboratory"/>
            <person name="Steindorff A."/>
            <person name="Hensen N."/>
            <person name="Bonometti L."/>
            <person name="Westerberg I."/>
            <person name="Brannstrom I.O."/>
            <person name="Guillou S."/>
            <person name="Cros-Aarteil S."/>
            <person name="Calhoun S."/>
            <person name="Haridas S."/>
            <person name="Kuo A."/>
            <person name="Mondo S."/>
            <person name="Pangilinan J."/>
            <person name="Riley R."/>
            <person name="Labutti K."/>
            <person name="Andreopoulos B."/>
            <person name="Lipzen A."/>
            <person name="Chen C."/>
            <person name="Yanf M."/>
            <person name="Daum C."/>
            <person name="Ng V."/>
            <person name="Clum A."/>
            <person name="Ohm R."/>
            <person name="Martin F."/>
            <person name="Silar P."/>
            <person name="Natvig D."/>
            <person name="Lalanne C."/>
            <person name="Gautier V."/>
            <person name="Ament-Velasquez S.L."/>
            <person name="Kruys A."/>
            <person name="Hutchinson M.I."/>
            <person name="Powell A.J."/>
            <person name="Barry K."/>
            <person name="Miller A.N."/>
            <person name="Grigoriev I.V."/>
            <person name="Debuchy R."/>
            <person name="Gladieux P."/>
            <person name="Thoren M.H."/>
            <person name="Johannesson H."/>
        </authorList>
    </citation>
    <scope>NUCLEOTIDE SEQUENCE</scope>
    <source>
        <strain evidence="2">CBS 359.72</strain>
    </source>
</reference>
<accession>A0AAN7CJB6</accession>
<keyword evidence="3" id="KW-1185">Reference proteome</keyword>
<dbReference type="EMBL" id="MU857863">
    <property type="protein sequence ID" value="KAK4243156.1"/>
    <property type="molecule type" value="Genomic_DNA"/>
</dbReference>
<feature type="signal peptide" evidence="1">
    <location>
        <begin position="1"/>
        <end position="29"/>
    </location>
</feature>
<dbReference type="Proteomes" id="UP001303647">
    <property type="component" value="Unassembled WGS sequence"/>
</dbReference>
<comment type="caution">
    <text evidence="2">The sequence shown here is derived from an EMBL/GenBank/DDBJ whole genome shotgun (WGS) entry which is preliminary data.</text>
</comment>
<keyword evidence="1" id="KW-0732">Signal</keyword>